<evidence type="ECO:0000256" key="5">
    <source>
        <dbReference type="ARBA" id="ARBA00022598"/>
    </source>
</evidence>
<dbReference type="PANTHER" id="PTHR43450">
    <property type="entry name" value="ASPARTYL-TRNA SYNTHETASE"/>
    <property type="match status" value="1"/>
</dbReference>
<evidence type="ECO:0000256" key="3">
    <source>
        <dbReference type="ARBA" id="ARBA00012841"/>
    </source>
</evidence>
<evidence type="ECO:0000256" key="8">
    <source>
        <dbReference type="ARBA" id="ARBA00022917"/>
    </source>
</evidence>
<dbReference type="GO" id="GO:0004815">
    <property type="term" value="F:aspartate-tRNA ligase activity"/>
    <property type="evidence" value="ECO:0007669"/>
    <property type="project" value="UniProtKB-EC"/>
</dbReference>
<keyword evidence="4" id="KW-0963">Cytoplasm</keyword>
<evidence type="ECO:0000256" key="1">
    <source>
        <dbReference type="ARBA" id="ARBA00004496"/>
    </source>
</evidence>
<accession>A0A565BD48</accession>
<evidence type="ECO:0000256" key="2">
    <source>
        <dbReference type="ARBA" id="ARBA00005312"/>
    </source>
</evidence>
<proteinExistence type="inferred from homology"/>
<dbReference type="AlphaFoldDB" id="A0A565BD48"/>
<dbReference type="PANTHER" id="PTHR43450:SF1">
    <property type="entry name" value="ASPARTATE--TRNA LIGASE, CYTOPLASMIC"/>
    <property type="match status" value="1"/>
</dbReference>
<evidence type="ECO:0000256" key="9">
    <source>
        <dbReference type="ARBA" id="ARBA00023146"/>
    </source>
</evidence>
<dbReference type="Pfam" id="PF00152">
    <property type="entry name" value="tRNA-synt_2"/>
    <property type="match status" value="2"/>
</dbReference>
<dbReference type="InterPro" id="IPR045864">
    <property type="entry name" value="aa-tRNA-synth_II/BPL/LPL"/>
</dbReference>
<evidence type="ECO:0000256" key="7">
    <source>
        <dbReference type="ARBA" id="ARBA00022840"/>
    </source>
</evidence>
<evidence type="ECO:0000256" key="4">
    <source>
        <dbReference type="ARBA" id="ARBA00022490"/>
    </source>
</evidence>
<dbReference type="InterPro" id="IPR004523">
    <property type="entry name" value="Asp-tRNA_synthase_2"/>
</dbReference>
<evidence type="ECO:0000256" key="6">
    <source>
        <dbReference type="ARBA" id="ARBA00022741"/>
    </source>
</evidence>
<dbReference type="InterPro" id="IPR002312">
    <property type="entry name" value="Asp/Asn-tRNA-synth_IIb"/>
</dbReference>
<keyword evidence="6" id="KW-0547">Nucleotide-binding</keyword>
<dbReference type="GO" id="GO:0005829">
    <property type="term" value="C:cytosol"/>
    <property type="evidence" value="ECO:0007669"/>
    <property type="project" value="TreeGrafter"/>
</dbReference>
<comment type="catalytic activity">
    <reaction evidence="10">
        <text>tRNA(Asp) + L-aspartate + ATP = L-aspartyl-tRNA(Asp) + AMP + diphosphate</text>
        <dbReference type="Rhea" id="RHEA:19649"/>
        <dbReference type="Rhea" id="RHEA-COMP:9660"/>
        <dbReference type="Rhea" id="RHEA-COMP:9678"/>
        <dbReference type="ChEBI" id="CHEBI:29991"/>
        <dbReference type="ChEBI" id="CHEBI:30616"/>
        <dbReference type="ChEBI" id="CHEBI:33019"/>
        <dbReference type="ChEBI" id="CHEBI:78442"/>
        <dbReference type="ChEBI" id="CHEBI:78516"/>
        <dbReference type="ChEBI" id="CHEBI:456215"/>
        <dbReference type="EC" id="6.1.1.12"/>
    </reaction>
</comment>
<dbReference type="Gene3D" id="2.40.50.140">
    <property type="entry name" value="Nucleic acid-binding proteins"/>
    <property type="match status" value="1"/>
</dbReference>
<gene>
    <name evidence="12" type="ORF">ANE_LOCUS9968</name>
</gene>
<dbReference type="SUPFAM" id="SSF55681">
    <property type="entry name" value="Class II aaRS and biotin synthetases"/>
    <property type="match status" value="1"/>
</dbReference>
<keyword evidence="5" id="KW-0436">Ligase</keyword>
<reference evidence="12" key="1">
    <citation type="submission" date="2019-07" db="EMBL/GenBank/DDBJ databases">
        <authorList>
            <person name="Dittberner H."/>
        </authorList>
    </citation>
    <scope>NUCLEOTIDE SEQUENCE [LARGE SCALE GENOMIC DNA]</scope>
</reference>
<keyword evidence="9" id="KW-0030">Aminoacyl-tRNA synthetase</keyword>
<dbReference type="InterPro" id="IPR004364">
    <property type="entry name" value="Aa-tRNA-synt_II"/>
</dbReference>
<feature type="domain" description="Aminoacyl-tRNA synthetase class II (D/K/N)" evidence="11">
    <location>
        <begin position="75"/>
        <end position="169"/>
    </location>
</feature>
<dbReference type="GO" id="GO:0003723">
    <property type="term" value="F:RNA binding"/>
    <property type="evidence" value="ECO:0007669"/>
    <property type="project" value="TreeGrafter"/>
</dbReference>
<evidence type="ECO:0000256" key="10">
    <source>
        <dbReference type="ARBA" id="ARBA00047904"/>
    </source>
</evidence>
<keyword evidence="8" id="KW-0648">Protein biosynthesis</keyword>
<dbReference type="PRINTS" id="PR01042">
    <property type="entry name" value="TRNASYNTHASP"/>
</dbReference>
<keyword evidence="7" id="KW-0067">ATP-binding</keyword>
<keyword evidence="13" id="KW-1185">Reference proteome</keyword>
<dbReference type="EC" id="6.1.1.12" evidence="3"/>
<dbReference type="Gene3D" id="3.30.930.10">
    <property type="entry name" value="Bira Bifunctional Protein, Domain 2"/>
    <property type="match status" value="2"/>
</dbReference>
<comment type="subcellular location">
    <subcellularLocation>
        <location evidence="1">Cytoplasm</location>
    </subcellularLocation>
</comment>
<evidence type="ECO:0000259" key="11">
    <source>
        <dbReference type="Pfam" id="PF00152"/>
    </source>
</evidence>
<comment type="similarity">
    <text evidence="2">Belongs to the class-II aminoacyl-tRNA synthetase family. Type 2 subfamily.</text>
</comment>
<feature type="domain" description="Aminoacyl-tRNA synthetase class II (D/K/N)" evidence="11">
    <location>
        <begin position="179"/>
        <end position="262"/>
    </location>
</feature>
<dbReference type="GO" id="GO:0005524">
    <property type="term" value="F:ATP binding"/>
    <property type="evidence" value="ECO:0007669"/>
    <property type="project" value="UniProtKB-KW"/>
</dbReference>
<protein>
    <recommendedName>
        <fullName evidence="3">aspartate--tRNA ligase</fullName>
        <ecNumber evidence="3">6.1.1.12</ecNumber>
    </recommendedName>
</protein>
<organism evidence="12 13">
    <name type="scientific">Arabis nemorensis</name>
    <dbReference type="NCBI Taxonomy" id="586526"/>
    <lineage>
        <taxon>Eukaryota</taxon>
        <taxon>Viridiplantae</taxon>
        <taxon>Streptophyta</taxon>
        <taxon>Embryophyta</taxon>
        <taxon>Tracheophyta</taxon>
        <taxon>Spermatophyta</taxon>
        <taxon>Magnoliopsida</taxon>
        <taxon>eudicotyledons</taxon>
        <taxon>Gunneridae</taxon>
        <taxon>Pentapetalae</taxon>
        <taxon>rosids</taxon>
        <taxon>malvids</taxon>
        <taxon>Brassicales</taxon>
        <taxon>Brassicaceae</taxon>
        <taxon>Arabideae</taxon>
        <taxon>Arabis</taxon>
    </lineage>
</organism>
<dbReference type="SUPFAM" id="SSF50249">
    <property type="entry name" value="Nucleic acid-binding proteins"/>
    <property type="match status" value="1"/>
</dbReference>
<dbReference type="GO" id="GO:0017101">
    <property type="term" value="C:aminoacyl-tRNA synthetase multienzyme complex"/>
    <property type="evidence" value="ECO:0007669"/>
    <property type="project" value="TreeGrafter"/>
</dbReference>
<evidence type="ECO:0000313" key="12">
    <source>
        <dbReference type="EMBL" id="VVA99523.1"/>
    </source>
</evidence>
<sequence length="268" mass="30207">MIKFLKQLSVESVVDVIGVVALPKDPLIGTTQQVEIQVRKVFCVNRVKLPKLPLNVEDASRSKADIQAGKPGAYQDTRLKYRVIDLRTQPNQAIFRIQGQVQIGFVEIHTPKLIAGSSEGGSAVFKLNYKGKDACLAQSPQLHKQMAICGDFRRIFEIGPVFRAEEIDNWLSLMYDPLYCNSFDVFIRGEEIISGAQRIHDPELLEKRAKEHEINVNTLSTYIDLFRYGASPHGRFGAGLERVVMLFCALDNIRKPSLFPRDPQRLAP</sequence>
<dbReference type="GO" id="GO:0006422">
    <property type="term" value="P:aspartyl-tRNA aminoacylation"/>
    <property type="evidence" value="ECO:0007669"/>
    <property type="project" value="InterPro"/>
</dbReference>
<comment type="caution">
    <text evidence="12">The sequence shown here is derived from an EMBL/GenBank/DDBJ whole genome shotgun (WGS) entry which is preliminary data.</text>
</comment>
<dbReference type="EMBL" id="CABITT030000003">
    <property type="protein sequence ID" value="VVA99523.1"/>
    <property type="molecule type" value="Genomic_DNA"/>
</dbReference>
<evidence type="ECO:0000313" key="13">
    <source>
        <dbReference type="Proteomes" id="UP000489600"/>
    </source>
</evidence>
<dbReference type="InterPro" id="IPR012340">
    <property type="entry name" value="NA-bd_OB-fold"/>
</dbReference>
<name>A0A565BD48_9BRAS</name>
<dbReference type="OrthoDB" id="372395at2759"/>
<dbReference type="Proteomes" id="UP000489600">
    <property type="component" value="Unassembled WGS sequence"/>
</dbReference>